<dbReference type="InterPro" id="IPR000683">
    <property type="entry name" value="Gfo/Idh/MocA-like_OxRdtase_N"/>
</dbReference>
<dbReference type="PANTHER" id="PTHR43818:SF11">
    <property type="entry name" value="BCDNA.GH03377"/>
    <property type="match status" value="1"/>
</dbReference>
<keyword evidence="1" id="KW-0560">Oxidoreductase</keyword>
<reference evidence="4 5" key="1">
    <citation type="submission" date="2018-02" db="EMBL/GenBank/DDBJ databases">
        <title>Genome sequence of the basidiomycete white-rot fungus Phlebia centrifuga.</title>
        <authorList>
            <person name="Granchi Z."/>
            <person name="Peng M."/>
            <person name="de Vries R.P."/>
            <person name="Hilden K."/>
            <person name="Makela M.R."/>
            <person name="Grigoriev I."/>
            <person name="Riley R."/>
        </authorList>
    </citation>
    <scope>NUCLEOTIDE SEQUENCE [LARGE SCALE GENOMIC DNA]</scope>
    <source>
        <strain evidence="4 5">FBCC195</strain>
    </source>
</reference>
<dbReference type="SUPFAM" id="SSF51735">
    <property type="entry name" value="NAD(P)-binding Rossmann-fold domains"/>
    <property type="match status" value="1"/>
</dbReference>
<organism evidence="4 5">
    <name type="scientific">Hermanssonia centrifuga</name>
    <dbReference type="NCBI Taxonomy" id="98765"/>
    <lineage>
        <taxon>Eukaryota</taxon>
        <taxon>Fungi</taxon>
        <taxon>Dikarya</taxon>
        <taxon>Basidiomycota</taxon>
        <taxon>Agaricomycotina</taxon>
        <taxon>Agaricomycetes</taxon>
        <taxon>Polyporales</taxon>
        <taxon>Meruliaceae</taxon>
        <taxon>Hermanssonia</taxon>
    </lineage>
</organism>
<dbReference type="OrthoDB" id="64915at2759"/>
<dbReference type="EMBL" id="MLYV02000418">
    <property type="protein sequence ID" value="PSR99443.1"/>
    <property type="molecule type" value="Genomic_DNA"/>
</dbReference>
<dbReference type="Pfam" id="PF22685">
    <property type="entry name" value="Gal80p_C-like"/>
    <property type="match status" value="1"/>
</dbReference>
<feature type="domain" description="Gfo/Idh/MocA-like oxidoreductase N-terminal" evidence="2">
    <location>
        <begin position="4"/>
        <end position="136"/>
    </location>
</feature>
<evidence type="ECO:0000313" key="4">
    <source>
        <dbReference type="EMBL" id="PSR99443.1"/>
    </source>
</evidence>
<proteinExistence type="predicted"/>
<dbReference type="PANTHER" id="PTHR43818">
    <property type="entry name" value="BCDNA.GH03377"/>
    <property type="match status" value="1"/>
</dbReference>
<dbReference type="Gene3D" id="3.30.360.10">
    <property type="entry name" value="Dihydrodipicolinate Reductase, domain 2"/>
    <property type="match status" value="1"/>
</dbReference>
<dbReference type="Gene3D" id="3.40.50.720">
    <property type="entry name" value="NAD(P)-binding Rossmann-like Domain"/>
    <property type="match status" value="1"/>
</dbReference>
<accession>A0A2R6PZ60</accession>
<evidence type="ECO:0000259" key="3">
    <source>
        <dbReference type="Pfam" id="PF22685"/>
    </source>
</evidence>
<protein>
    <submittedName>
        <fullName evidence="4">Uncharacterized protein</fullName>
    </submittedName>
</protein>
<evidence type="ECO:0000256" key="1">
    <source>
        <dbReference type="ARBA" id="ARBA00023002"/>
    </source>
</evidence>
<keyword evidence="5" id="KW-1185">Reference proteome</keyword>
<dbReference type="Proteomes" id="UP000186601">
    <property type="component" value="Unassembled WGS sequence"/>
</dbReference>
<dbReference type="AlphaFoldDB" id="A0A2R6PZ60"/>
<evidence type="ECO:0000259" key="2">
    <source>
        <dbReference type="Pfam" id="PF01408"/>
    </source>
</evidence>
<sequence>MAPIRIGFIGLSSRGWASTNLVPQLFHPLLSSSYSLTALSTSSEASAAAAAAKYSELAGHPVKGYHGEQGFVDIANDPNVDMVAVSIKVPDHLKAVTPAIEAGKDVFVEWTPGNGYEETLKIAEAAKKKGVKVLVGAQVTHGIYLNKIKELIDSGKIGRVLSVSVILSVPAEMPFGGLTSEAYTYASDINNGATLLTIMAGHFLVAISHAIGEFTEVTASGAIQYPIALLRDSDGKLTGESIPKTTHDQIALSGILRGSGSNTSAVFANIHIQGGIPLLGEKGRGRTVLKWVIDGEDGVIEVLKKEEDSPGGAFISTREKRVLLNGEEVKLEEREEDQLDNSGKAWLEFARGGRYWSIEDAVRVHLVLDAAQKSIDEGRKFVLA</sequence>
<feature type="domain" description="Gal80p-like C-terminal" evidence="3">
    <location>
        <begin position="144"/>
        <end position="301"/>
    </location>
</feature>
<evidence type="ECO:0000313" key="5">
    <source>
        <dbReference type="Proteomes" id="UP000186601"/>
    </source>
</evidence>
<dbReference type="GO" id="GO:0016491">
    <property type="term" value="F:oxidoreductase activity"/>
    <property type="evidence" value="ECO:0007669"/>
    <property type="project" value="UniProtKB-KW"/>
</dbReference>
<dbReference type="Pfam" id="PF01408">
    <property type="entry name" value="GFO_IDH_MocA"/>
    <property type="match status" value="1"/>
</dbReference>
<dbReference type="STRING" id="98765.A0A2R6PZ60"/>
<dbReference type="InterPro" id="IPR050463">
    <property type="entry name" value="Gfo/Idh/MocA_oxidrdct_glycsds"/>
</dbReference>
<comment type="caution">
    <text evidence="4">The sequence shown here is derived from an EMBL/GenBank/DDBJ whole genome shotgun (WGS) entry which is preliminary data.</text>
</comment>
<gene>
    <name evidence="4" type="ORF">PHLCEN_2v4122</name>
</gene>
<dbReference type="InterPro" id="IPR036291">
    <property type="entry name" value="NAD(P)-bd_dom_sf"/>
</dbReference>
<dbReference type="SUPFAM" id="SSF55347">
    <property type="entry name" value="Glyceraldehyde-3-phosphate dehydrogenase-like, C-terminal domain"/>
    <property type="match status" value="1"/>
</dbReference>
<dbReference type="GO" id="GO:0000166">
    <property type="term" value="F:nucleotide binding"/>
    <property type="evidence" value="ECO:0007669"/>
    <property type="project" value="InterPro"/>
</dbReference>
<name>A0A2R6PZ60_9APHY</name>
<dbReference type="InterPro" id="IPR055080">
    <property type="entry name" value="Gal80p-like_C"/>
</dbReference>